<evidence type="ECO:0000313" key="2">
    <source>
        <dbReference type="Proteomes" id="UP000828390"/>
    </source>
</evidence>
<sequence length="50" mass="6501">MRQIQIQQIQLEQHQEEYKREGKDQNWLLDHRQWYQRDLKRHLLDTRNTR</sequence>
<protein>
    <submittedName>
        <fullName evidence="1">Uncharacterized protein</fullName>
    </submittedName>
</protein>
<comment type="caution">
    <text evidence="1">The sequence shown here is derived from an EMBL/GenBank/DDBJ whole genome shotgun (WGS) entry which is preliminary data.</text>
</comment>
<dbReference type="EMBL" id="JAIWYP010000009">
    <property type="protein sequence ID" value="KAH3778219.1"/>
    <property type="molecule type" value="Genomic_DNA"/>
</dbReference>
<organism evidence="1 2">
    <name type="scientific">Dreissena polymorpha</name>
    <name type="common">Zebra mussel</name>
    <name type="synonym">Mytilus polymorpha</name>
    <dbReference type="NCBI Taxonomy" id="45954"/>
    <lineage>
        <taxon>Eukaryota</taxon>
        <taxon>Metazoa</taxon>
        <taxon>Spiralia</taxon>
        <taxon>Lophotrochozoa</taxon>
        <taxon>Mollusca</taxon>
        <taxon>Bivalvia</taxon>
        <taxon>Autobranchia</taxon>
        <taxon>Heteroconchia</taxon>
        <taxon>Euheterodonta</taxon>
        <taxon>Imparidentia</taxon>
        <taxon>Neoheterodontei</taxon>
        <taxon>Myida</taxon>
        <taxon>Dreissenoidea</taxon>
        <taxon>Dreissenidae</taxon>
        <taxon>Dreissena</taxon>
    </lineage>
</organism>
<proteinExistence type="predicted"/>
<gene>
    <name evidence="1" type="ORF">DPMN_179673</name>
</gene>
<evidence type="ECO:0000313" key="1">
    <source>
        <dbReference type="EMBL" id="KAH3778219.1"/>
    </source>
</evidence>
<dbReference type="Proteomes" id="UP000828390">
    <property type="component" value="Unassembled WGS sequence"/>
</dbReference>
<reference evidence="1" key="2">
    <citation type="submission" date="2020-11" db="EMBL/GenBank/DDBJ databases">
        <authorList>
            <person name="McCartney M.A."/>
            <person name="Auch B."/>
            <person name="Kono T."/>
            <person name="Mallez S."/>
            <person name="Becker A."/>
            <person name="Gohl D.M."/>
            <person name="Silverstein K.A.T."/>
            <person name="Koren S."/>
            <person name="Bechman K.B."/>
            <person name="Herman A."/>
            <person name="Abrahante J.E."/>
            <person name="Garbe J."/>
        </authorList>
    </citation>
    <scope>NUCLEOTIDE SEQUENCE</scope>
    <source>
        <strain evidence="1">Duluth1</strain>
        <tissue evidence="1">Whole animal</tissue>
    </source>
</reference>
<reference evidence="1" key="1">
    <citation type="journal article" date="2019" name="bioRxiv">
        <title>The Genome of the Zebra Mussel, Dreissena polymorpha: A Resource for Invasive Species Research.</title>
        <authorList>
            <person name="McCartney M.A."/>
            <person name="Auch B."/>
            <person name="Kono T."/>
            <person name="Mallez S."/>
            <person name="Zhang Y."/>
            <person name="Obille A."/>
            <person name="Becker A."/>
            <person name="Abrahante J.E."/>
            <person name="Garbe J."/>
            <person name="Badalamenti J.P."/>
            <person name="Herman A."/>
            <person name="Mangelson H."/>
            <person name="Liachko I."/>
            <person name="Sullivan S."/>
            <person name="Sone E.D."/>
            <person name="Koren S."/>
            <person name="Silverstein K.A.T."/>
            <person name="Beckman K.B."/>
            <person name="Gohl D.M."/>
        </authorList>
    </citation>
    <scope>NUCLEOTIDE SEQUENCE</scope>
    <source>
        <strain evidence="1">Duluth1</strain>
        <tissue evidence="1">Whole animal</tissue>
    </source>
</reference>
<keyword evidence="2" id="KW-1185">Reference proteome</keyword>
<dbReference type="AlphaFoldDB" id="A0A9D4IMD9"/>
<accession>A0A9D4IMD9</accession>
<name>A0A9D4IMD9_DREPO</name>